<feature type="non-terminal residue" evidence="1">
    <location>
        <position position="1"/>
    </location>
</feature>
<proteinExistence type="predicted"/>
<reference evidence="1" key="1">
    <citation type="submission" date="2021-06" db="EMBL/GenBank/DDBJ databases">
        <authorList>
            <person name="Kallberg Y."/>
            <person name="Tangrot J."/>
            <person name="Rosling A."/>
        </authorList>
    </citation>
    <scope>NUCLEOTIDE SEQUENCE</scope>
    <source>
        <strain evidence="1">AU212A</strain>
    </source>
</reference>
<keyword evidence="2" id="KW-1185">Reference proteome</keyword>
<dbReference type="EMBL" id="CAJVPM010020756">
    <property type="protein sequence ID" value="CAG8636558.1"/>
    <property type="molecule type" value="Genomic_DNA"/>
</dbReference>
<accession>A0ACA9N919</accession>
<sequence>PGSPPKDKKGKGKEKEKQQDFDELEASLRRFVLEKRARSKLAPAKTYLMNVLGDLGTLASVNKDVAQNEYDRVTKELQDLEPVFEKSKKARSQADEDVATQIETTGQEVYDLTRGRYNKDDNVNLFLSCKDSSGLERVVVEAGCINERDVNDAVGRPDMCFRRFGCRQSRVGLREPLRLQYSRARPEPHRICLCMAVGPRAGSCGGAGRCRRWTFQR</sequence>
<protein>
    <submittedName>
        <fullName evidence="1">2643_t:CDS:1</fullName>
    </submittedName>
</protein>
<organism evidence="1 2">
    <name type="scientific">Scutellospora calospora</name>
    <dbReference type="NCBI Taxonomy" id="85575"/>
    <lineage>
        <taxon>Eukaryota</taxon>
        <taxon>Fungi</taxon>
        <taxon>Fungi incertae sedis</taxon>
        <taxon>Mucoromycota</taxon>
        <taxon>Glomeromycotina</taxon>
        <taxon>Glomeromycetes</taxon>
        <taxon>Diversisporales</taxon>
        <taxon>Gigasporaceae</taxon>
        <taxon>Scutellospora</taxon>
    </lineage>
</organism>
<comment type="caution">
    <text evidence="1">The sequence shown here is derived from an EMBL/GenBank/DDBJ whole genome shotgun (WGS) entry which is preliminary data.</text>
</comment>
<dbReference type="Proteomes" id="UP000789860">
    <property type="component" value="Unassembled WGS sequence"/>
</dbReference>
<evidence type="ECO:0000313" key="1">
    <source>
        <dbReference type="EMBL" id="CAG8636558.1"/>
    </source>
</evidence>
<gene>
    <name evidence="1" type="ORF">SCALOS_LOCUS8161</name>
</gene>
<evidence type="ECO:0000313" key="2">
    <source>
        <dbReference type="Proteomes" id="UP000789860"/>
    </source>
</evidence>
<name>A0ACA9N919_9GLOM</name>